<evidence type="ECO:0000259" key="1">
    <source>
        <dbReference type="Pfam" id="PF03358"/>
    </source>
</evidence>
<evidence type="ECO:0000313" key="3">
    <source>
        <dbReference type="Proteomes" id="UP000234857"/>
    </source>
</evidence>
<dbReference type="GO" id="GO:0009055">
    <property type="term" value="F:electron transfer activity"/>
    <property type="evidence" value="ECO:0007669"/>
    <property type="project" value="InterPro"/>
</dbReference>
<dbReference type="PANTHER" id="PTHR39201:SF1">
    <property type="entry name" value="FLAVODOXIN-LIKE DOMAIN-CONTAINING PROTEIN"/>
    <property type="match status" value="1"/>
</dbReference>
<accession>A0A2N5ZAA0</accession>
<protein>
    <recommendedName>
        <fullName evidence="1">NADPH-dependent FMN reductase-like domain-containing protein</fullName>
    </recommendedName>
</protein>
<dbReference type="Proteomes" id="UP000234857">
    <property type="component" value="Unassembled WGS sequence"/>
</dbReference>
<name>A0A2N5ZAA0_MUIH1</name>
<organism evidence="2 3">
    <name type="scientific">Muiribacterium halophilum</name>
    <dbReference type="NCBI Taxonomy" id="2053465"/>
    <lineage>
        <taxon>Bacteria</taxon>
        <taxon>Candidatus Muiribacteriota</taxon>
        <taxon>Candidatus Muiribacteriia</taxon>
        <taxon>Candidatus Muiribacteriales</taxon>
        <taxon>Candidatus Muiribacteriaceae</taxon>
        <taxon>Candidatus Muiribacterium</taxon>
    </lineage>
</organism>
<dbReference type="Pfam" id="PF03358">
    <property type="entry name" value="FMN_red"/>
    <property type="match status" value="1"/>
</dbReference>
<dbReference type="SUPFAM" id="SSF52218">
    <property type="entry name" value="Flavoproteins"/>
    <property type="match status" value="1"/>
</dbReference>
<dbReference type="PROSITE" id="PS00201">
    <property type="entry name" value="FLAVODOXIN"/>
    <property type="match status" value="1"/>
</dbReference>
<dbReference type="GO" id="GO:0010181">
    <property type="term" value="F:FMN binding"/>
    <property type="evidence" value="ECO:0007669"/>
    <property type="project" value="InterPro"/>
</dbReference>
<reference evidence="2 3" key="1">
    <citation type="submission" date="2017-11" db="EMBL/GenBank/DDBJ databases">
        <title>Genome-resolved metagenomics identifies genetic mobility, metabolic interactions, and unexpected diversity in perchlorate-reducing communities.</title>
        <authorList>
            <person name="Barnum T.P."/>
            <person name="Figueroa I.A."/>
            <person name="Carlstrom C.I."/>
            <person name="Lucas L.N."/>
            <person name="Engelbrektson A.L."/>
            <person name="Coates J.D."/>
        </authorList>
    </citation>
    <scope>NUCLEOTIDE SEQUENCE [LARGE SCALE GENOMIC DNA]</scope>
    <source>
        <strain evidence="2">BM706</strain>
    </source>
</reference>
<evidence type="ECO:0000313" key="2">
    <source>
        <dbReference type="EMBL" id="PLX15605.1"/>
    </source>
</evidence>
<proteinExistence type="predicted"/>
<dbReference type="PANTHER" id="PTHR39201">
    <property type="entry name" value="EXPORTED PROTEIN-RELATED"/>
    <property type="match status" value="1"/>
</dbReference>
<gene>
    <name evidence="2" type="ORF">C0601_12485</name>
</gene>
<dbReference type="GO" id="GO:0016491">
    <property type="term" value="F:oxidoreductase activity"/>
    <property type="evidence" value="ECO:0007669"/>
    <property type="project" value="InterPro"/>
</dbReference>
<dbReference type="InterPro" id="IPR029039">
    <property type="entry name" value="Flavoprotein-like_sf"/>
</dbReference>
<dbReference type="Gene3D" id="3.40.50.360">
    <property type="match status" value="1"/>
</dbReference>
<sequence>MNTIVVYYSLNGNTKMVAEKIAERLGCETSRVTTKKKMPQGKAGQILKGALITLLKARPAIRFEKEISDYDHIIICTPIWAGTFTPAIRSFISLNDMREKKISMVSTFDGGPGRCFKALEEEIKPKEVIATLELKKPASDPELDSKIDSFVGEVKRKA</sequence>
<feature type="domain" description="NADPH-dependent FMN reductase-like" evidence="1">
    <location>
        <begin position="5"/>
        <end position="102"/>
    </location>
</feature>
<dbReference type="InterPro" id="IPR005025">
    <property type="entry name" value="FMN_Rdtase-like_dom"/>
</dbReference>
<dbReference type="InterPro" id="IPR001226">
    <property type="entry name" value="Flavodoxin_CS"/>
</dbReference>
<dbReference type="AlphaFoldDB" id="A0A2N5ZAA0"/>
<comment type="caution">
    <text evidence="2">The sequence shown here is derived from an EMBL/GenBank/DDBJ whole genome shotgun (WGS) entry which is preliminary data.</text>
</comment>
<dbReference type="EMBL" id="PKTG01000134">
    <property type="protein sequence ID" value="PLX15605.1"/>
    <property type="molecule type" value="Genomic_DNA"/>
</dbReference>